<dbReference type="EMBL" id="JASDAP010000005">
    <property type="protein sequence ID" value="KAK1903405.1"/>
    <property type="molecule type" value="Genomic_DNA"/>
</dbReference>
<name>A0AAD9CK28_DISEL</name>
<evidence type="ECO:0000313" key="2">
    <source>
        <dbReference type="Proteomes" id="UP001228049"/>
    </source>
</evidence>
<feature type="non-terminal residue" evidence="1">
    <location>
        <position position="1"/>
    </location>
</feature>
<dbReference type="AlphaFoldDB" id="A0AAD9CK28"/>
<gene>
    <name evidence="1" type="ORF">KUDE01_006362</name>
</gene>
<reference evidence="1" key="1">
    <citation type="submission" date="2023-04" db="EMBL/GenBank/DDBJ databases">
        <title>Chromosome-level genome of Chaenocephalus aceratus.</title>
        <authorList>
            <person name="Park H."/>
        </authorList>
    </citation>
    <scope>NUCLEOTIDE SEQUENCE</scope>
    <source>
        <strain evidence="1">DE</strain>
        <tissue evidence="1">Muscle</tissue>
    </source>
</reference>
<dbReference type="Proteomes" id="UP001228049">
    <property type="component" value="Unassembled WGS sequence"/>
</dbReference>
<organism evidence="1 2">
    <name type="scientific">Dissostichus eleginoides</name>
    <name type="common">Patagonian toothfish</name>
    <name type="synonym">Dissostichus amissus</name>
    <dbReference type="NCBI Taxonomy" id="100907"/>
    <lineage>
        <taxon>Eukaryota</taxon>
        <taxon>Metazoa</taxon>
        <taxon>Chordata</taxon>
        <taxon>Craniata</taxon>
        <taxon>Vertebrata</taxon>
        <taxon>Euteleostomi</taxon>
        <taxon>Actinopterygii</taxon>
        <taxon>Neopterygii</taxon>
        <taxon>Teleostei</taxon>
        <taxon>Neoteleostei</taxon>
        <taxon>Acanthomorphata</taxon>
        <taxon>Eupercaria</taxon>
        <taxon>Perciformes</taxon>
        <taxon>Notothenioidei</taxon>
        <taxon>Nototheniidae</taxon>
        <taxon>Dissostichus</taxon>
    </lineage>
</organism>
<keyword evidence="2" id="KW-1185">Reference proteome</keyword>
<sequence length="98" mass="10973">MADCTAKEMKSNPLQFAGVLLPQSGQVPPRLSESQCDAFHVTRSCSIKHRKLFEALCLRWYSCDPGANYQVSKGLLVKRARLNQHMLRLGKLKVSRGA</sequence>
<proteinExistence type="predicted"/>
<accession>A0AAD9CK28</accession>
<comment type="caution">
    <text evidence="1">The sequence shown here is derived from an EMBL/GenBank/DDBJ whole genome shotgun (WGS) entry which is preliminary data.</text>
</comment>
<evidence type="ECO:0000313" key="1">
    <source>
        <dbReference type="EMBL" id="KAK1903405.1"/>
    </source>
</evidence>
<protein>
    <submittedName>
        <fullName evidence="1">Glutamyl-tRNA(Gln) amidotransferase subunit A mitochondrial</fullName>
    </submittedName>
</protein>